<gene>
    <name evidence="2" type="ORF">H072_8818</name>
</gene>
<dbReference type="AlphaFoldDB" id="S8A407"/>
<name>S8A407_DACHA</name>
<organism evidence="2 3">
    <name type="scientific">Dactylellina haptotyla (strain CBS 200.50)</name>
    <name type="common">Nematode-trapping fungus</name>
    <name type="synonym">Monacrosporium haptotylum</name>
    <dbReference type="NCBI Taxonomy" id="1284197"/>
    <lineage>
        <taxon>Eukaryota</taxon>
        <taxon>Fungi</taxon>
        <taxon>Dikarya</taxon>
        <taxon>Ascomycota</taxon>
        <taxon>Pezizomycotina</taxon>
        <taxon>Orbiliomycetes</taxon>
        <taxon>Orbiliales</taxon>
        <taxon>Orbiliaceae</taxon>
        <taxon>Dactylellina</taxon>
    </lineage>
</organism>
<dbReference type="Proteomes" id="UP000015100">
    <property type="component" value="Unassembled WGS sequence"/>
</dbReference>
<reference evidence="2 3" key="1">
    <citation type="journal article" date="2013" name="PLoS Genet.">
        <title>Genomic mechanisms accounting for the adaptation to parasitism in nematode-trapping fungi.</title>
        <authorList>
            <person name="Meerupati T."/>
            <person name="Andersson K.M."/>
            <person name="Friman E."/>
            <person name="Kumar D."/>
            <person name="Tunlid A."/>
            <person name="Ahren D."/>
        </authorList>
    </citation>
    <scope>NUCLEOTIDE SEQUENCE [LARGE SCALE GENOMIC DNA]</scope>
    <source>
        <strain evidence="2 3">CBS 200.50</strain>
    </source>
</reference>
<protein>
    <submittedName>
        <fullName evidence="2">Uncharacterized protein</fullName>
    </submittedName>
</protein>
<feature type="region of interest" description="Disordered" evidence="1">
    <location>
        <begin position="32"/>
        <end position="52"/>
    </location>
</feature>
<keyword evidence="3" id="KW-1185">Reference proteome</keyword>
<dbReference type="HOGENOM" id="CLU_1038365_0_0_1"/>
<evidence type="ECO:0000313" key="2">
    <source>
        <dbReference type="EMBL" id="EPS37509.1"/>
    </source>
</evidence>
<evidence type="ECO:0000313" key="3">
    <source>
        <dbReference type="Proteomes" id="UP000015100"/>
    </source>
</evidence>
<proteinExistence type="predicted"/>
<accession>S8A407</accession>
<dbReference type="EMBL" id="AQGS01000635">
    <property type="protein sequence ID" value="EPS37509.1"/>
    <property type="molecule type" value="Genomic_DNA"/>
</dbReference>
<evidence type="ECO:0000256" key="1">
    <source>
        <dbReference type="SAM" id="MobiDB-lite"/>
    </source>
</evidence>
<reference evidence="3" key="2">
    <citation type="submission" date="2013-04" db="EMBL/GenBank/DDBJ databases">
        <title>Genomic mechanisms accounting for the adaptation to parasitism in nematode-trapping fungi.</title>
        <authorList>
            <person name="Ahren D.G."/>
        </authorList>
    </citation>
    <scope>NUCLEOTIDE SEQUENCE [LARGE SCALE GENOMIC DNA]</scope>
    <source>
        <strain evidence="3">CBS 200.50</strain>
    </source>
</reference>
<comment type="caution">
    <text evidence="2">The sequence shown here is derived from an EMBL/GenBank/DDBJ whole genome shotgun (WGS) entry which is preliminary data.</text>
</comment>
<sequence>MNCLSDRQDYMGDRIEHLNSDVDRLRIEHDAEAEVSPRLDPNANSNPRPDPITSELVLQTREHVRLGGDQHRTIAISQHRLLARKEHSATIEWGPRETKWGRNHITACTNALAKNFVGIYRNGNATLSSDLLLPIIIEFRMNGEPGSFDGPPGFPKTVKKFLLMDETSIQNLIDYYNIQLFLPIEDATCDSSEQTEIIPNTDNIKNYRILFLMELASVLHIRITRLRCDPLKPEAVVLRELFRHYRRLEKENSFTYESFLKQLREKPI</sequence>